<dbReference type="AlphaFoldDB" id="A0A6J8DZ53"/>
<dbReference type="GO" id="GO:0008168">
    <property type="term" value="F:methyltransferase activity"/>
    <property type="evidence" value="ECO:0007669"/>
    <property type="project" value="UniProtKB-KW"/>
</dbReference>
<evidence type="ECO:0000313" key="4">
    <source>
        <dbReference type="EMBL" id="CAC5413367.1"/>
    </source>
</evidence>
<keyword evidence="1" id="KW-0489">Methyltransferase</keyword>
<dbReference type="PANTHER" id="PTHR43397">
    <property type="entry name" value="ERGOTHIONEINE BIOSYNTHESIS PROTEIN 1"/>
    <property type="match status" value="1"/>
</dbReference>
<accession>A0A6J8DZ53</accession>
<keyword evidence="5" id="KW-1185">Reference proteome</keyword>
<feature type="domain" description="Histidine-specific methyltransferase SAM-dependent" evidence="3">
    <location>
        <begin position="7"/>
        <end position="315"/>
    </location>
</feature>
<dbReference type="InterPro" id="IPR051128">
    <property type="entry name" value="EgtD_Methyltrsf_superfamily"/>
</dbReference>
<evidence type="ECO:0000256" key="1">
    <source>
        <dbReference type="ARBA" id="ARBA00022603"/>
    </source>
</evidence>
<dbReference type="InterPro" id="IPR029063">
    <property type="entry name" value="SAM-dependent_MTases_sf"/>
</dbReference>
<dbReference type="Gene3D" id="3.40.50.150">
    <property type="entry name" value="Vaccinia Virus protein VP39"/>
    <property type="match status" value="1"/>
</dbReference>
<sequence>MNVSAFLNSGLSSCPKYIPSWFAYDEVGCAFFNESLKKNEFYYFYKFEKSIIKEYAQEVAESATKPSSIVDLGCGNAEKTCLFLDEYLRTENSLSYIPVDICEAIVSEQLTKTSTRLTQLYKNQLVIQSMAGEYHDVIPKLLEYQGKKLILWIGGAFQNSNYPKQIKLLSLISQNMKEDERLLITVDMTQDKNTIEKAYLDPTGHHEKLYWNTLNRLNREIGTNIDMSKFVLEGEFITDDEDQKPGAMFIWLRSVTKQSFMIDTDSLKMNVELEENEKIYLNEGGGVTYKYTEKQLNYLFQQSNVEVVKRWRNQHIGMVLLKPVQN</sequence>
<evidence type="ECO:0000259" key="3">
    <source>
        <dbReference type="Pfam" id="PF10017"/>
    </source>
</evidence>
<dbReference type="OrthoDB" id="4190at2759"/>
<dbReference type="GO" id="GO:0032259">
    <property type="term" value="P:methylation"/>
    <property type="evidence" value="ECO:0007669"/>
    <property type="project" value="UniProtKB-KW"/>
</dbReference>
<dbReference type="Proteomes" id="UP000507470">
    <property type="component" value="Unassembled WGS sequence"/>
</dbReference>
<reference evidence="4 5" key="1">
    <citation type="submission" date="2020-06" db="EMBL/GenBank/DDBJ databases">
        <authorList>
            <person name="Li R."/>
            <person name="Bekaert M."/>
        </authorList>
    </citation>
    <scope>NUCLEOTIDE SEQUENCE [LARGE SCALE GENOMIC DNA]</scope>
    <source>
        <strain evidence="5">wild</strain>
    </source>
</reference>
<dbReference type="PIRSF" id="PIRSF018005">
    <property type="entry name" value="UCP018005"/>
    <property type="match status" value="1"/>
</dbReference>
<dbReference type="InterPro" id="IPR019257">
    <property type="entry name" value="MeTrfase_dom"/>
</dbReference>
<proteinExistence type="predicted"/>
<dbReference type="EMBL" id="CACVKT020008133">
    <property type="protein sequence ID" value="CAC5413367.1"/>
    <property type="molecule type" value="Genomic_DNA"/>
</dbReference>
<dbReference type="PANTHER" id="PTHR43397:SF1">
    <property type="entry name" value="ERGOTHIONEINE BIOSYNTHESIS PROTEIN 1"/>
    <property type="match status" value="1"/>
</dbReference>
<organism evidence="4 5">
    <name type="scientific">Mytilus coruscus</name>
    <name type="common">Sea mussel</name>
    <dbReference type="NCBI Taxonomy" id="42192"/>
    <lineage>
        <taxon>Eukaryota</taxon>
        <taxon>Metazoa</taxon>
        <taxon>Spiralia</taxon>
        <taxon>Lophotrochozoa</taxon>
        <taxon>Mollusca</taxon>
        <taxon>Bivalvia</taxon>
        <taxon>Autobranchia</taxon>
        <taxon>Pteriomorphia</taxon>
        <taxon>Mytilida</taxon>
        <taxon>Mytiloidea</taxon>
        <taxon>Mytilidae</taxon>
        <taxon>Mytilinae</taxon>
        <taxon>Mytilus</taxon>
    </lineage>
</organism>
<protein>
    <recommendedName>
        <fullName evidence="3">Histidine-specific methyltransferase SAM-dependent domain-containing protein</fullName>
    </recommendedName>
</protein>
<evidence type="ECO:0000256" key="2">
    <source>
        <dbReference type="ARBA" id="ARBA00022679"/>
    </source>
</evidence>
<dbReference type="SUPFAM" id="SSF53335">
    <property type="entry name" value="S-adenosyl-L-methionine-dependent methyltransferases"/>
    <property type="match status" value="1"/>
</dbReference>
<evidence type="ECO:0000313" key="5">
    <source>
        <dbReference type="Proteomes" id="UP000507470"/>
    </source>
</evidence>
<gene>
    <name evidence="4" type="ORF">MCOR_46262</name>
</gene>
<keyword evidence="2" id="KW-0808">Transferase</keyword>
<dbReference type="Pfam" id="PF10017">
    <property type="entry name" value="Methyltransf_33"/>
    <property type="match status" value="1"/>
</dbReference>
<dbReference type="InterPro" id="IPR017804">
    <property type="entry name" value="MeTrfase_EgtD-like"/>
</dbReference>
<name>A0A6J8DZ53_MYTCO</name>